<dbReference type="EMBL" id="JAWHQM010000019">
    <property type="protein sequence ID" value="KAK5631483.1"/>
    <property type="molecule type" value="Genomic_DNA"/>
</dbReference>
<name>A0AAN7UKR3_9PEZI</name>
<reference evidence="1 2" key="1">
    <citation type="submission" date="2023-10" db="EMBL/GenBank/DDBJ databases">
        <title>Draft genome sequence of Xylaria bambusicola isolate GMP-LS, the root and basal stem rot pathogen of sugarcane in Indonesia.</title>
        <authorList>
            <person name="Selvaraj P."/>
            <person name="Muralishankar V."/>
            <person name="Muruganantham S."/>
            <person name="Sp S."/>
            <person name="Haryani S."/>
            <person name="Lau K.J.X."/>
            <person name="Naqvi N.I."/>
        </authorList>
    </citation>
    <scope>NUCLEOTIDE SEQUENCE [LARGE SCALE GENOMIC DNA]</scope>
    <source>
        <strain evidence="1">GMP-LS</strain>
    </source>
</reference>
<evidence type="ECO:0000313" key="2">
    <source>
        <dbReference type="Proteomes" id="UP001305414"/>
    </source>
</evidence>
<gene>
    <name evidence="1" type="ORF">RRF57_007197</name>
</gene>
<dbReference type="Proteomes" id="UP001305414">
    <property type="component" value="Unassembled WGS sequence"/>
</dbReference>
<comment type="caution">
    <text evidence="1">The sequence shown here is derived from an EMBL/GenBank/DDBJ whole genome shotgun (WGS) entry which is preliminary data.</text>
</comment>
<proteinExistence type="predicted"/>
<sequence length="251" mass="27873">MTKSIHNHGFVGDPDAPSPLYFASSDLKAEVKLTFNVNFLTLATKGIVLGMVQKVSGKMTNGTISSTCWDILGWTNTAPNPDFNRVCRSLVADRDAGGQKVPISYIQAFNRIRKNLSPASDACVPDLINEESQPVFVAEYLQRVNDIIWERKFFSVVECSEAEMKQPLVRPGEHLIGLTSGDVRPGDLVCILFGCSVPLVISPFFRSKLFDTKVHGKLVDECFVYGMMDGEAFQFKSDIILEDMSREIILI</sequence>
<protein>
    <submittedName>
        <fullName evidence="1">Uncharacterized protein</fullName>
    </submittedName>
</protein>
<accession>A0AAN7UKR3</accession>
<dbReference type="AlphaFoldDB" id="A0AAN7UKR3"/>
<keyword evidence="2" id="KW-1185">Reference proteome</keyword>
<evidence type="ECO:0000313" key="1">
    <source>
        <dbReference type="EMBL" id="KAK5631483.1"/>
    </source>
</evidence>
<organism evidence="1 2">
    <name type="scientific">Xylaria bambusicola</name>
    <dbReference type="NCBI Taxonomy" id="326684"/>
    <lineage>
        <taxon>Eukaryota</taxon>
        <taxon>Fungi</taxon>
        <taxon>Dikarya</taxon>
        <taxon>Ascomycota</taxon>
        <taxon>Pezizomycotina</taxon>
        <taxon>Sordariomycetes</taxon>
        <taxon>Xylariomycetidae</taxon>
        <taxon>Xylariales</taxon>
        <taxon>Xylariaceae</taxon>
        <taxon>Xylaria</taxon>
    </lineage>
</organism>